<accession>A0A022R1T5</accession>
<proteinExistence type="predicted"/>
<dbReference type="AlphaFoldDB" id="A0A022R1T5"/>
<organism evidence="1 2">
    <name type="scientific">Erythranthe guttata</name>
    <name type="common">Yellow monkey flower</name>
    <name type="synonym">Mimulus guttatus</name>
    <dbReference type="NCBI Taxonomy" id="4155"/>
    <lineage>
        <taxon>Eukaryota</taxon>
        <taxon>Viridiplantae</taxon>
        <taxon>Streptophyta</taxon>
        <taxon>Embryophyta</taxon>
        <taxon>Tracheophyta</taxon>
        <taxon>Spermatophyta</taxon>
        <taxon>Magnoliopsida</taxon>
        <taxon>eudicotyledons</taxon>
        <taxon>Gunneridae</taxon>
        <taxon>Pentapetalae</taxon>
        <taxon>asterids</taxon>
        <taxon>lamiids</taxon>
        <taxon>Lamiales</taxon>
        <taxon>Phrymaceae</taxon>
        <taxon>Erythranthe</taxon>
    </lineage>
</organism>
<dbReference type="EMBL" id="KI630716">
    <property type="protein sequence ID" value="EYU34221.1"/>
    <property type="molecule type" value="Genomic_DNA"/>
</dbReference>
<name>A0A022R1T5_ERYGU</name>
<gene>
    <name evidence="1" type="ORF">MIMGU_mgv1a017432mg</name>
</gene>
<protein>
    <submittedName>
        <fullName evidence="1">Uncharacterized protein</fullName>
    </submittedName>
</protein>
<sequence>MNTAGTVGLQPSLDRACSISRPLEISSSSYTVGLTPNSLKSDMIVWLMQQLVMLNITTAFSDTILLTLSIKTSNN</sequence>
<dbReference type="Proteomes" id="UP000030748">
    <property type="component" value="Unassembled WGS sequence"/>
</dbReference>
<reference evidence="1 2" key="1">
    <citation type="journal article" date="2013" name="Proc. Natl. Acad. Sci. U.S.A.">
        <title>Fine-scale variation in meiotic recombination in Mimulus inferred from population shotgun sequencing.</title>
        <authorList>
            <person name="Hellsten U."/>
            <person name="Wright K.M."/>
            <person name="Jenkins J."/>
            <person name="Shu S."/>
            <person name="Yuan Y."/>
            <person name="Wessler S.R."/>
            <person name="Schmutz J."/>
            <person name="Willis J.H."/>
            <person name="Rokhsar D.S."/>
        </authorList>
    </citation>
    <scope>NUCLEOTIDE SEQUENCE [LARGE SCALE GENOMIC DNA]</scope>
    <source>
        <strain evidence="2">cv. DUN x IM62</strain>
    </source>
</reference>
<evidence type="ECO:0000313" key="1">
    <source>
        <dbReference type="EMBL" id="EYU34221.1"/>
    </source>
</evidence>
<keyword evidence="2" id="KW-1185">Reference proteome</keyword>
<evidence type="ECO:0000313" key="2">
    <source>
        <dbReference type="Proteomes" id="UP000030748"/>
    </source>
</evidence>